<evidence type="ECO:0000256" key="1">
    <source>
        <dbReference type="SAM" id="MobiDB-lite"/>
    </source>
</evidence>
<feature type="compositionally biased region" description="Low complexity" evidence="1">
    <location>
        <begin position="687"/>
        <end position="706"/>
    </location>
</feature>
<feature type="region of interest" description="Disordered" evidence="1">
    <location>
        <begin position="676"/>
        <end position="741"/>
    </location>
</feature>
<feature type="region of interest" description="Disordered" evidence="1">
    <location>
        <begin position="527"/>
        <end position="546"/>
    </location>
</feature>
<feature type="region of interest" description="Disordered" evidence="1">
    <location>
        <begin position="361"/>
        <end position="463"/>
    </location>
</feature>
<sequence>MSKFLGRSKSLRLRTAHKVAREHDVESEIFSWASSSRNMQAAGSVATAASKAPRGQGQPHASISRPDITASSSATPPRPSTATDVSLSLSLRSRRDAIETFATPKISAAAATVRSSADDLGLDVFQSHSRTDNITAASAVAVTPPSEHTFLFEVTPPVGVALGSPTDIIALNIGPPPAPTRREKQVPSQIDELVDHKTTNNNIADRPLPVRVDSLYRRADFVPDVDTMERTGRQKKPSRWRSLFGRKPAQDTPPTSVSSAEDSSIHALSYERPPWTPEEQQKPRYYRTDSKSRGVPLTPFPDGTPPPSGGKKEDRMPKHFPMMVERGWEVTPGKQKSSGMLDVEIPSVKMERYSVMFGNVLGSNVHQPPARKQSLLERRRLDTDRVKPLSNKSLKTPDANKPQRRATSPSYRSPSFSLFPRTETTEPHSAHSTKIGPKPPAVHRPRPIQRSQTAPQPSPVRAYAPSLPHQAEITPGVASSNYSVDDGNDVGSGNHMELPIMLHRDMLKAPVVEMEKQEPAWEMVTKAEGRSTEKSNVNANTNLNANTNRTTSIDAKIAPAGGDGMNFSLPSFHHAHNLSVVAEAEEHVPSASKHQDIPLTPTKARKDTMTSDTTDLVFFPNAAAAVSSVDIDIPVSVSDSPEKGQEQQPPQIGLARSMSLTKARGRAVSKPVLVNGIASTGNAPRPGSRAGSTHSASSSRSGTASSVKSPTIIEEGVKEWERERASTPPDVKKPAKELGNALLTPGELERLVDCRKPRTPELVQMQMGARKSQRVEIESA</sequence>
<gene>
    <name evidence="2" type="ORF">K402DRAFT_160869</name>
</gene>
<feature type="compositionally biased region" description="Basic and acidic residues" evidence="1">
    <location>
        <begin position="715"/>
        <end position="736"/>
    </location>
</feature>
<dbReference type="AlphaFoldDB" id="A0A6G1GRY4"/>
<protein>
    <submittedName>
        <fullName evidence="2">Uncharacterized protein</fullName>
    </submittedName>
</protein>
<dbReference type="EMBL" id="ML977173">
    <property type="protein sequence ID" value="KAF1983701.1"/>
    <property type="molecule type" value="Genomic_DNA"/>
</dbReference>
<feature type="compositionally biased region" description="Low complexity" evidence="1">
    <location>
        <begin position="536"/>
        <end position="546"/>
    </location>
</feature>
<feature type="region of interest" description="Disordered" evidence="1">
    <location>
        <begin position="589"/>
        <end position="608"/>
    </location>
</feature>
<reference evidence="2" key="1">
    <citation type="journal article" date="2020" name="Stud. Mycol.">
        <title>101 Dothideomycetes genomes: a test case for predicting lifestyles and emergence of pathogens.</title>
        <authorList>
            <person name="Haridas S."/>
            <person name="Albert R."/>
            <person name="Binder M."/>
            <person name="Bloem J."/>
            <person name="Labutti K."/>
            <person name="Salamov A."/>
            <person name="Andreopoulos B."/>
            <person name="Baker S."/>
            <person name="Barry K."/>
            <person name="Bills G."/>
            <person name="Bluhm B."/>
            <person name="Cannon C."/>
            <person name="Castanera R."/>
            <person name="Culley D."/>
            <person name="Daum C."/>
            <person name="Ezra D."/>
            <person name="Gonzalez J."/>
            <person name="Henrissat B."/>
            <person name="Kuo A."/>
            <person name="Liang C."/>
            <person name="Lipzen A."/>
            <person name="Lutzoni F."/>
            <person name="Magnuson J."/>
            <person name="Mondo S."/>
            <person name="Nolan M."/>
            <person name="Ohm R."/>
            <person name="Pangilinan J."/>
            <person name="Park H.-J."/>
            <person name="Ramirez L."/>
            <person name="Alfaro M."/>
            <person name="Sun H."/>
            <person name="Tritt A."/>
            <person name="Yoshinaga Y."/>
            <person name="Zwiers L.-H."/>
            <person name="Turgeon B."/>
            <person name="Goodwin S."/>
            <person name="Spatafora J."/>
            <person name="Crous P."/>
            <person name="Grigoriev I."/>
        </authorList>
    </citation>
    <scope>NUCLEOTIDE SEQUENCE</scope>
    <source>
        <strain evidence="2">CBS 113979</strain>
    </source>
</reference>
<feature type="compositionally biased region" description="Low complexity" evidence="1">
    <location>
        <begin position="41"/>
        <end position="52"/>
    </location>
</feature>
<proteinExistence type="predicted"/>
<feature type="region of interest" description="Disordered" evidence="1">
    <location>
        <begin position="636"/>
        <end position="656"/>
    </location>
</feature>
<accession>A0A6G1GRY4</accession>
<feature type="region of interest" description="Disordered" evidence="1">
    <location>
        <begin position="41"/>
        <end position="86"/>
    </location>
</feature>
<feature type="compositionally biased region" description="Polar residues" evidence="1">
    <location>
        <begin position="405"/>
        <end position="416"/>
    </location>
</feature>
<feature type="compositionally biased region" description="Basic and acidic residues" evidence="1">
    <location>
        <begin position="279"/>
        <end position="292"/>
    </location>
</feature>
<feature type="compositionally biased region" description="Polar residues" evidence="1">
    <location>
        <begin position="252"/>
        <end position="262"/>
    </location>
</feature>
<name>A0A6G1GRY4_9PEZI</name>
<feature type="compositionally biased region" description="Low complexity" evidence="1">
    <location>
        <begin position="69"/>
        <end position="86"/>
    </location>
</feature>
<feature type="region of interest" description="Disordered" evidence="1">
    <location>
        <begin position="227"/>
        <end position="316"/>
    </location>
</feature>
<evidence type="ECO:0000313" key="3">
    <source>
        <dbReference type="Proteomes" id="UP000800041"/>
    </source>
</evidence>
<organism evidence="2 3">
    <name type="scientific">Aulographum hederae CBS 113979</name>
    <dbReference type="NCBI Taxonomy" id="1176131"/>
    <lineage>
        <taxon>Eukaryota</taxon>
        <taxon>Fungi</taxon>
        <taxon>Dikarya</taxon>
        <taxon>Ascomycota</taxon>
        <taxon>Pezizomycotina</taxon>
        <taxon>Dothideomycetes</taxon>
        <taxon>Pleosporomycetidae</taxon>
        <taxon>Aulographales</taxon>
        <taxon>Aulographaceae</taxon>
    </lineage>
</organism>
<keyword evidence="3" id="KW-1185">Reference proteome</keyword>
<dbReference type="Proteomes" id="UP000800041">
    <property type="component" value="Unassembled WGS sequence"/>
</dbReference>
<evidence type="ECO:0000313" key="2">
    <source>
        <dbReference type="EMBL" id="KAF1983701.1"/>
    </source>
</evidence>
<feature type="compositionally biased region" description="Pro residues" evidence="1">
    <location>
        <begin position="298"/>
        <end position="308"/>
    </location>
</feature>
<dbReference type="OrthoDB" id="5404004at2759"/>
<feature type="compositionally biased region" description="Basic and acidic residues" evidence="1">
    <location>
        <begin position="374"/>
        <end position="387"/>
    </location>
</feature>